<proteinExistence type="predicted"/>
<dbReference type="GO" id="GO:0005524">
    <property type="term" value="F:ATP binding"/>
    <property type="evidence" value="ECO:0007669"/>
    <property type="project" value="UniProtKB-KW"/>
</dbReference>
<name>A0A6C0AFF4_9ZZZZ</name>
<keyword evidence="4" id="KW-0418">Kinase</keyword>
<dbReference type="InterPro" id="IPR000719">
    <property type="entry name" value="Prot_kinase_dom"/>
</dbReference>
<protein>
    <recommendedName>
        <fullName evidence="6">Protein kinase domain-containing protein</fullName>
    </recommendedName>
</protein>
<feature type="domain" description="Protein kinase" evidence="6">
    <location>
        <begin position="1"/>
        <end position="70"/>
    </location>
</feature>
<evidence type="ECO:0000259" key="6">
    <source>
        <dbReference type="PROSITE" id="PS50011"/>
    </source>
</evidence>
<evidence type="ECO:0000256" key="4">
    <source>
        <dbReference type="ARBA" id="ARBA00022777"/>
    </source>
</evidence>
<organism evidence="7">
    <name type="scientific">viral metagenome</name>
    <dbReference type="NCBI Taxonomy" id="1070528"/>
    <lineage>
        <taxon>unclassified sequences</taxon>
        <taxon>metagenomes</taxon>
        <taxon>organismal metagenomes</taxon>
    </lineage>
</organism>
<dbReference type="InterPro" id="IPR011009">
    <property type="entry name" value="Kinase-like_dom_sf"/>
</dbReference>
<keyword evidence="1" id="KW-0723">Serine/threonine-protein kinase</keyword>
<dbReference type="GO" id="GO:0004674">
    <property type="term" value="F:protein serine/threonine kinase activity"/>
    <property type="evidence" value="ECO:0007669"/>
    <property type="project" value="UniProtKB-KW"/>
</dbReference>
<dbReference type="AlphaFoldDB" id="A0A6C0AFF4"/>
<evidence type="ECO:0000256" key="2">
    <source>
        <dbReference type="ARBA" id="ARBA00022679"/>
    </source>
</evidence>
<evidence type="ECO:0000313" key="7">
    <source>
        <dbReference type="EMBL" id="QHS78442.1"/>
    </source>
</evidence>
<keyword evidence="5" id="KW-0067">ATP-binding</keyword>
<evidence type="ECO:0000256" key="3">
    <source>
        <dbReference type="ARBA" id="ARBA00022741"/>
    </source>
</evidence>
<keyword evidence="2" id="KW-0808">Transferase</keyword>
<accession>A0A6C0AFF4</accession>
<reference evidence="7" key="1">
    <citation type="journal article" date="2020" name="Nature">
        <title>Giant virus diversity and host interactions through global metagenomics.</title>
        <authorList>
            <person name="Schulz F."/>
            <person name="Roux S."/>
            <person name="Paez-Espino D."/>
            <person name="Jungbluth S."/>
            <person name="Walsh D.A."/>
            <person name="Denef V.J."/>
            <person name="McMahon K.D."/>
            <person name="Konstantinidis K.T."/>
            <person name="Eloe-Fadrosh E.A."/>
            <person name="Kyrpides N.C."/>
            <person name="Woyke T."/>
        </authorList>
    </citation>
    <scope>NUCLEOTIDE SEQUENCE</scope>
    <source>
        <strain evidence="7">GVMAG-S-1021933-23</strain>
    </source>
</reference>
<dbReference type="Gene3D" id="1.10.510.10">
    <property type="entry name" value="Transferase(Phosphotransferase) domain 1"/>
    <property type="match status" value="1"/>
</dbReference>
<evidence type="ECO:0000256" key="5">
    <source>
        <dbReference type="ARBA" id="ARBA00022840"/>
    </source>
</evidence>
<sequence length="72" mass="8421">MKADMWSIGVIMYLLFYGKMPFDSEKEKDIYNNILIKELSIENTLISGLLKKNPIDRLNSEDSIKLISYLDF</sequence>
<dbReference type="PROSITE" id="PS50011">
    <property type="entry name" value="PROTEIN_KINASE_DOM"/>
    <property type="match status" value="1"/>
</dbReference>
<dbReference type="EMBL" id="MN740597">
    <property type="protein sequence ID" value="QHS78442.1"/>
    <property type="molecule type" value="Genomic_DNA"/>
</dbReference>
<dbReference type="Pfam" id="PF00069">
    <property type="entry name" value="Pkinase"/>
    <property type="match status" value="1"/>
</dbReference>
<keyword evidence="3" id="KW-0547">Nucleotide-binding</keyword>
<dbReference type="SUPFAM" id="SSF56112">
    <property type="entry name" value="Protein kinase-like (PK-like)"/>
    <property type="match status" value="1"/>
</dbReference>
<dbReference type="PANTHER" id="PTHR24351">
    <property type="entry name" value="RIBOSOMAL PROTEIN S6 KINASE"/>
    <property type="match status" value="1"/>
</dbReference>
<evidence type="ECO:0000256" key="1">
    <source>
        <dbReference type="ARBA" id="ARBA00022527"/>
    </source>
</evidence>